<reference evidence="1" key="1">
    <citation type="submission" date="2020-11" db="EMBL/GenBank/DDBJ databases">
        <title>Adaptations for nitrogen fixation in a non-lichenized fungal sporocarp promotes dispersal by wood-feeding termites.</title>
        <authorList>
            <consortium name="DOE Joint Genome Institute"/>
            <person name="Koch R.A."/>
            <person name="Yoon G."/>
            <person name="Arayal U."/>
            <person name="Lail K."/>
            <person name="Amirebrahimi M."/>
            <person name="Labutti K."/>
            <person name="Lipzen A."/>
            <person name="Riley R."/>
            <person name="Barry K."/>
            <person name="Henrissat B."/>
            <person name="Grigoriev I.V."/>
            <person name="Herr J.R."/>
            <person name="Aime M.C."/>
        </authorList>
    </citation>
    <scope>NUCLEOTIDE SEQUENCE</scope>
    <source>
        <strain evidence="1">MCA 3950</strain>
    </source>
</reference>
<dbReference type="OrthoDB" id="121380at2759"/>
<dbReference type="Gene3D" id="2.60.130.10">
    <property type="entry name" value="Aromatic compound dioxygenase"/>
    <property type="match status" value="1"/>
</dbReference>
<name>A0A9P8APG5_9AGAR</name>
<dbReference type="PANTHER" id="PTHR34315">
    <property type="match status" value="1"/>
</dbReference>
<dbReference type="SUPFAM" id="SSF49482">
    <property type="entry name" value="Aromatic compound dioxygenase"/>
    <property type="match status" value="1"/>
</dbReference>
<dbReference type="Proteomes" id="UP000812287">
    <property type="component" value="Unassembled WGS sequence"/>
</dbReference>
<keyword evidence="2" id="KW-1185">Reference proteome</keyword>
<sequence length="86" mass="9596">DKTFLRGIQRTNEEGYVMFETIFPLKPLSTTNHYTSCTNHIHVIAHGDGSVSENGTFKASSDRHLFFDQSLISIVDATSPYITNSS</sequence>
<evidence type="ECO:0000313" key="1">
    <source>
        <dbReference type="EMBL" id="KAG7442925.1"/>
    </source>
</evidence>
<dbReference type="PANTHER" id="PTHR34315:SF1">
    <property type="entry name" value="INTRADIOL RING-CLEAVAGE DIOXYGENASES DOMAIN-CONTAINING PROTEIN-RELATED"/>
    <property type="match status" value="1"/>
</dbReference>
<dbReference type="RefSeq" id="XP_043036425.1">
    <property type="nucleotide sequence ID" value="XM_043183577.1"/>
</dbReference>
<gene>
    <name evidence="1" type="ORF">BT62DRAFT_904759</name>
</gene>
<dbReference type="GO" id="GO:0005506">
    <property type="term" value="F:iron ion binding"/>
    <property type="evidence" value="ECO:0007669"/>
    <property type="project" value="InterPro"/>
</dbReference>
<evidence type="ECO:0000313" key="2">
    <source>
        <dbReference type="Proteomes" id="UP000812287"/>
    </source>
</evidence>
<feature type="non-terminal residue" evidence="1">
    <location>
        <position position="1"/>
    </location>
</feature>
<accession>A0A9P8APG5</accession>
<proteinExistence type="predicted"/>
<organism evidence="1 2">
    <name type="scientific">Guyanagaster necrorhizus</name>
    <dbReference type="NCBI Taxonomy" id="856835"/>
    <lineage>
        <taxon>Eukaryota</taxon>
        <taxon>Fungi</taxon>
        <taxon>Dikarya</taxon>
        <taxon>Basidiomycota</taxon>
        <taxon>Agaricomycotina</taxon>
        <taxon>Agaricomycetes</taxon>
        <taxon>Agaricomycetidae</taxon>
        <taxon>Agaricales</taxon>
        <taxon>Marasmiineae</taxon>
        <taxon>Physalacriaceae</taxon>
        <taxon>Guyanagaster</taxon>
    </lineage>
</organism>
<dbReference type="AlphaFoldDB" id="A0A9P8APG5"/>
<dbReference type="GO" id="GO:0016702">
    <property type="term" value="F:oxidoreductase activity, acting on single donors with incorporation of molecular oxygen, incorporation of two atoms of oxygen"/>
    <property type="evidence" value="ECO:0007669"/>
    <property type="project" value="InterPro"/>
</dbReference>
<protein>
    <submittedName>
        <fullName evidence="1">Uncharacterized protein</fullName>
    </submittedName>
</protein>
<dbReference type="GeneID" id="66105874"/>
<dbReference type="InterPro" id="IPR015889">
    <property type="entry name" value="Intradiol_dOase_core"/>
</dbReference>
<comment type="caution">
    <text evidence="1">The sequence shown here is derived from an EMBL/GenBank/DDBJ whole genome shotgun (WGS) entry which is preliminary data.</text>
</comment>
<dbReference type="EMBL" id="MU250548">
    <property type="protein sequence ID" value="KAG7442925.1"/>
    <property type="molecule type" value="Genomic_DNA"/>
</dbReference>